<dbReference type="CDD" id="cd16917">
    <property type="entry name" value="HATPase_UhpB-NarQ-NarX-like"/>
    <property type="match status" value="1"/>
</dbReference>
<dbReference type="Pfam" id="PF02518">
    <property type="entry name" value="HATPase_c"/>
    <property type="match status" value="1"/>
</dbReference>
<dbReference type="InterPro" id="IPR003594">
    <property type="entry name" value="HATPase_dom"/>
</dbReference>
<keyword evidence="5" id="KW-0547">Nucleotide-binding</keyword>
<feature type="transmembrane region" description="Helical" evidence="9">
    <location>
        <begin position="79"/>
        <end position="96"/>
    </location>
</feature>
<evidence type="ECO:0000256" key="9">
    <source>
        <dbReference type="SAM" id="Phobius"/>
    </source>
</evidence>
<dbReference type="Gene3D" id="1.20.5.1930">
    <property type="match status" value="1"/>
</dbReference>
<evidence type="ECO:0000256" key="3">
    <source>
        <dbReference type="ARBA" id="ARBA00022553"/>
    </source>
</evidence>
<keyword evidence="4" id="KW-0808">Transferase</keyword>
<keyword evidence="6" id="KW-0418">Kinase</keyword>
<dbReference type="Pfam" id="PF07730">
    <property type="entry name" value="HisKA_3"/>
    <property type="match status" value="1"/>
</dbReference>
<keyword evidence="9" id="KW-0472">Membrane</keyword>
<evidence type="ECO:0000256" key="8">
    <source>
        <dbReference type="ARBA" id="ARBA00023012"/>
    </source>
</evidence>
<dbReference type="EMBL" id="BAAAGX010000020">
    <property type="protein sequence ID" value="GAA0260770.1"/>
    <property type="molecule type" value="Genomic_DNA"/>
</dbReference>
<feature type="transmembrane region" description="Helical" evidence="9">
    <location>
        <begin position="143"/>
        <end position="162"/>
    </location>
</feature>
<evidence type="ECO:0000256" key="1">
    <source>
        <dbReference type="ARBA" id="ARBA00000085"/>
    </source>
</evidence>
<keyword evidence="7" id="KW-0067">ATP-binding</keyword>
<feature type="transmembrane region" description="Helical" evidence="9">
    <location>
        <begin position="209"/>
        <end position="230"/>
    </location>
</feature>
<evidence type="ECO:0000256" key="2">
    <source>
        <dbReference type="ARBA" id="ARBA00012438"/>
    </source>
</evidence>
<evidence type="ECO:0000259" key="10">
    <source>
        <dbReference type="SMART" id="SM00387"/>
    </source>
</evidence>
<keyword evidence="3" id="KW-0597">Phosphoprotein</keyword>
<dbReference type="PANTHER" id="PTHR24421">
    <property type="entry name" value="NITRATE/NITRITE SENSOR PROTEIN NARX-RELATED"/>
    <property type="match status" value="1"/>
</dbReference>
<accession>A0ABN0UT78</accession>
<feature type="domain" description="Histidine kinase/HSP90-like ATPase" evidence="10">
    <location>
        <begin position="555"/>
        <end position="641"/>
    </location>
</feature>
<organism evidence="11 12">
    <name type="scientific">Cryptosporangium japonicum</name>
    <dbReference type="NCBI Taxonomy" id="80872"/>
    <lineage>
        <taxon>Bacteria</taxon>
        <taxon>Bacillati</taxon>
        <taxon>Actinomycetota</taxon>
        <taxon>Actinomycetes</taxon>
        <taxon>Cryptosporangiales</taxon>
        <taxon>Cryptosporangiaceae</taxon>
        <taxon>Cryptosporangium</taxon>
    </lineage>
</organism>
<dbReference type="InterPro" id="IPR050482">
    <property type="entry name" value="Sensor_HK_TwoCompSys"/>
</dbReference>
<dbReference type="Proteomes" id="UP001500967">
    <property type="component" value="Unassembled WGS sequence"/>
</dbReference>
<reference evidence="11 12" key="1">
    <citation type="journal article" date="2019" name="Int. J. Syst. Evol. Microbiol.">
        <title>The Global Catalogue of Microorganisms (GCM) 10K type strain sequencing project: providing services to taxonomists for standard genome sequencing and annotation.</title>
        <authorList>
            <consortium name="The Broad Institute Genomics Platform"/>
            <consortium name="The Broad Institute Genome Sequencing Center for Infectious Disease"/>
            <person name="Wu L."/>
            <person name="Ma J."/>
        </authorList>
    </citation>
    <scope>NUCLEOTIDE SEQUENCE [LARGE SCALE GENOMIC DNA]</scope>
    <source>
        <strain evidence="11 12">JCM 10425</strain>
    </source>
</reference>
<gene>
    <name evidence="11" type="ORF">GCM10009539_52850</name>
</gene>
<dbReference type="PANTHER" id="PTHR24421:SF10">
    <property type="entry name" value="NITRATE_NITRITE SENSOR PROTEIN NARQ"/>
    <property type="match status" value="1"/>
</dbReference>
<feature type="transmembrane region" description="Helical" evidence="9">
    <location>
        <begin position="236"/>
        <end position="260"/>
    </location>
</feature>
<dbReference type="InterPro" id="IPR036890">
    <property type="entry name" value="HATPase_C_sf"/>
</dbReference>
<comment type="caution">
    <text evidence="11">The sequence shown here is derived from an EMBL/GenBank/DDBJ whole genome shotgun (WGS) entry which is preliminary data.</text>
</comment>
<proteinExistence type="predicted"/>
<evidence type="ECO:0000256" key="4">
    <source>
        <dbReference type="ARBA" id="ARBA00022679"/>
    </source>
</evidence>
<keyword evidence="12" id="KW-1185">Reference proteome</keyword>
<feature type="transmembrane region" description="Helical" evidence="9">
    <location>
        <begin position="52"/>
        <end position="72"/>
    </location>
</feature>
<name>A0ABN0UT78_9ACTN</name>
<protein>
    <recommendedName>
        <fullName evidence="2">histidine kinase</fullName>
        <ecNumber evidence="2">2.7.13.3</ecNumber>
    </recommendedName>
</protein>
<dbReference type="SMART" id="SM00387">
    <property type="entry name" value="HATPase_c"/>
    <property type="match status" value="1"/>
</dbReference>
<sequence>MLALMRAPVGRGTISAMVARRPVRMAPVAAFVAGAAGQLAYSFAGPGDPIALTAVVLGVLAVPVVLGALLGARTPHNPVGPALSWVGAAPAVVFAVENWGARPGSGPLGVVAPGVWVWNLAGFVALCLVFPDGLLPGARWRRAAWLTGAAGVVVNAAGAVAVDTAPAPVLAGAAALAFGTCLAALGTAVAALVRRYRRGGEVTRQQLRWLVLGAGTVPVLLAAGWVAQSFGASPAVAYTGFLLAMLLAVPAAVIVAVLWYDLFDVDRLLGESLSWLATTVLSAAVFAGVVAVGGALGADSRLGVTGAAFVTALALQPLHRRLSELVGRLVDRDRYVRLARLRAFVRAVRDGEAAPERTETVLRTVLDDPGLRLLLRAPGADHVERSGRPPEHTIPLRSGDADVGVLALGTVSARRLRRAREAAVEARLPIEVARLQLQLRDALREVSASRLRLLEATAAERRKLERDLHDGAQQRIVAVGMRLRSLQRTVAPAASRELDVAVESLEATIAELRRLAQGIRPSLLDDGLPVALRALVADSPIPVELAVADVPASDAVATSVYYLVAEAFANALKHAGAGRVRIAVSGDPDRLRVEVADDGVGGATADLPSVRDRIAAVGGTLEVHSPPGDGTTVIVEIARARTGR</sequence>
<feature type="transmembrane region" description="Helical" evidence="9">
    <location>
        <begin position="108"/>
        <end position="131"/>
    </location>
</feature>
<evidence type="ECO:0000313" key="11">
    <source>
        <dbReference type="EMBL" id="GAA0260770.1"/>
    </source>
</evidence>
<dbReference type="InterPro" id="IPR011712">
    <property type="entry name" value="Sig_transdc_His_kin_sub3_dim/P"/>
</dbReference>
<feature type="transmembrane region" description="Helical" evidence="9">
    <location>
        <begin position="272"/>
        <end position="296"/>
    </location>
</feature>
<evidence type="ECO:0000313" key="12">
    <source>
        <dbReference type="Proteomes" id="UP001500967"/>
    </source>
</evidence>
<evidence type="ECO:0000256" key="6">
    <source>
        <dbReference type="ARBA" id="ARBA00022777"/>
    </source>
</evidence>
<evidence type="ECO:0000256" key="5">
    <source>
        <dbReference type="ARBA" id="ARBA00022741"/>
    </source>
</evidence>
<dbReference type="Gene3D" id="3.30.565.10">
    <property type="entry name" value="Histidine kinase-like ATPase, C-terminal domain"/>
    <property type="match status" value="1"/>
</dbReference>
<keyword evidence="9" id="KW-0812">Transmembrane</keyword>
<feature type="transmembrane region" description="Helical" evidence="9">
    <location>
        <begin position="168"/>
        <end position="193"/>
    </location>
</feature>
<dbReference type="SUPFAM" id="SSF55874">
    <property type="entry name" value="ATPase domain of HSP90 chaperone/DNA topoisomerase II/histidine kinase"/>
    <property type="match status" value="1"/>
</dbReference>
<keyword evidence="9" id="KW-1133">Transmembrane helix</keyword>
<evidence type="ECO:0000256" key="7">
    <source>
        <dbReference type="ARBA" id="ARBA00022840"/>
    </source>
</evidence>
<keyword evidence="8" id="KW-0902">Two-component regulatory system</keyword>
<dbReference type="EC" id="2.7.13.3" evidence="2"/>
<comment type="catalytic activity">
    <reaction evidence="1">
        <text>ATP + protein L-histidine = ADP + protein N-phospho-L-histidine.</text>
        <dbReference type="EC" id="2.7.13.3"/>
    </reaction>
</comment>